<reference evidence="2" key="1">
    <citation type="submission" date="1999-07" db="EMBL/GenBank/DDBJ databases">
        <authorList>
            <person name="Genoscope"/>
        </authorList>
    </citation>
    <scope>NUCLEOTIDE SEQUENCE</scope>
    <source>
        <strain evidence="2">Orsay</strain>
    </source>
</reference>
<dbReference type="AlphaFoldDB" id="Q9V0L9"/>
<evidence type="ECO:0000313" key="5">
    <source>
        <dbReference type="Proteomes" id="UP000009139"/>
    </source>
</evidence>
<evidence type="ECO:0000313" key="2">
    <source>
        <dbReference type="EMBL" id="CAB49684.1"/>
    </source>
</evidence>
<dbReference type="PIR" id="C75121">
    <property type="entry name" value="C75121"/>
</dbReference>
<keyword evidence="4" id="KW-1185">Reference proteome</keyword>
<dbReference type="OrthoDB" id="30861at2157"/>
<dbReference type="EMBL" id="AJ248285">
    <property type="protein sequence ID" value="CAB49684.1"/>
    <property type="molecule type" value="Genomic_DNA"/>
</dbReference>
<sequence length="75" mass="8868">MPITKVTRNYQVTLPAEVRKVLGIREGDFLEVEVRGDEIVMRKLRKNRRTLKLGRNLTPEDIERIIEEGMRECMQ</sequence>
<name>Q9V0L9_PYRAB</name>
<reference evidence="3 5" key="5">
    <citation type="journal article" date="2012" name="Curr. Microbiol.">
        <title>Re-annotation of two hyperthermophilic archaea Pyrococcus abyssi GE5 and Pyrococcus furiosus DSM 3638.</title>
        <authorList>
            <person name="Gao J."/>
            <person name="Wang J."/>
        </authorList>
    </citation>
    <scope>GENOME REANNOTATION</scope>
    <source>
        <strain evidence="3">GE5</strain>
        <strain evidence="5">GE5 / Orsay</strain>
    </source>
</reference>
<dbReference type="STRING" id="272844.PAB3187"/>
<accession>Q9V0L9</accession>
<dbReference type="eggNOG" id="arCOG00815">
    <property type="taxonomic scope" value="Archaea"/>
</dbReference>
<dbReference type="Proteomes" id="UP000000810">
    <property type="component" value="Chromosome"/>
</dbReference>
<evidence type="ECO:0000259" key="1">
    <source>
        <dbReference type="PROSITE" id="PS51740"/>
    </source>
</evidence>
<dbReference type="InterPro" id="IPR007159">
    <property type="entry name" value="SpoVT-AbrB_dom"/>
</dbReference>
<dbReference type="PROSITE" id="PS51740">
    <property type="entry name" value="SPOVT_ABRB"/>
    <property type="match status" value="1"/>
</dbReference>
<protein>
    <submittedName>
        <fullName evidence="2">Regulator protein, putative, containing SpoVT / AbrB-like domain</fullName>
    </submittedName>
    <submittedName>
        <fullName evidence="3">Transcription regulator, SpoVT/AbrB family</fullName>
    </submittedName>
</protein>
<dbReference type="RefSeq" id="WP_010867892.1">
    <property type="nucleotide sequence ID" value="NC_000868.1"/>
</dbReference>
<reference evidence="2" key="2">
    <citation type="journal article" date="2000" name="J. Mol. Biol.">
        <title>Archaeal homologs of eukaryotic methylation guide small nucleolar RNAs: lessons from the Pyrococcus genomes.</title>
        <authorList>
            <person name="Gaspin C."/>
            <person name="Cavaille J."/>
            <person name="Erauso G."/>
        </authorList>
    </citation>
    <scope>NUCLEOTIDE SEQUENCE</scope>
    <source>
        <strain evidence="2">Orsay</strain>
    </source>
</reference>
<dbReference type="Gene3D" id="2.10.260.10">
    <property type="match status" value="1"/>
</dbReference>
<evidence type="ECO:0000313" key="4">
    <source>
        <dbReference type="Proteomes" id="UP000000810"/>
    </source>
</evidence>
<dbReference type="PANTHER" id="PTHR34860">
    <property type="entry name" value="REPRESSOR-LIKE PROTEIN SSO7C3"/>
    <property type="match status" value="1"/>
</dbReference>
<evidence type="ECO:0000313" key="3">
    <source>
        <dbReference type="EMBL" id="CCE70166.1"/>
    </source>
</evidence>
<dbReference type="InterPro" id="IPR052975">
    <property type="entry name" value="Repressor-like_regulatory"/>
</dbReference>
<reference evidence="2" key="3">
    <citation type="journal article" date="2001" name="Genome Res.">
        <title>Genome evolution at the genus level: comparison of three complete genomes of hyperthermophilic archaea.</title>
        <authorList>
            <person name="Lecompte O."/>
            <person name="Ripp R."/>
            <person name="Puzos-Barbe V."/>
            <person name="Duprat S."/>
            <person name="Heilig R."/>
            <person name="Dietrich J."/>
            <person name="Thierry J.C."/>
            <person name="Poch O."/>
        </authorList>
    </citation>
    <scope>NUCLEOTIDE SEQUENCE</scope>
    <source>
        <strain evidence="2">Orsay</strain>
    </source>
</reference>
<dbReference type="SUPFAM" id="SSF89447">
    <property type="entry name" value="AbrB/MazE/MraZ-like"/>
    <property type="match status" value="1"/>
</dbReference>
<dbReference type="NCBIfam" id="TIGR01439">
    <property type="entry name" value="lp_hng_hel_AbrB"/>
    <property type="match status" value="1"/>
</dbReference>
<reference evidence="2 4" key="4">
    <citation type="journal article" date="2003" name="Mol. Microbiol.">
        <title>An integrated analysis of the genome of the hyperthermophilic archaeon Pyrococcus abyssi.</title>
        <authorList>
            <person name="Cohen G."/>
            <person name="Barbe V."/>
            <person name="Flament D."/>
            <person name="Galperin M."/>
            <person name="Heilig R."/>
            <person name="Ripp R."/>
            <person name="Lecompte O."/>
            <person name="Prieur D."/>
            <person name="Poch O."/>
            <person name="Quellerou J."/>
            <person name="Thierry J.C."/>
            <person name="Van der Oost J."/>
            <person name="Weissenbach J."/>
            <person name="Zivanovic Y."/>
            <person name="Forterre P."/>
        </authorList>
    </citation>
    <scope>NUCLEOTIDE SEQUENCE [LARGE SCALE GENOMIC DNA]</scope>
    <source>
        <strain evidence="4">GE5 / Orsay</strain>
        <strain evidence="2">Orsay</strain>
    </source>
</reference>
<dbReference type="GO" id="GO:0003677">
    <property type="term" value="F:DNA binding"/>
    <property type="evidence" value="ECO:0007669"/>
    <property type="project" value="InterPro"/>
</dbReference>
<dbReference type="Pfam" id="PF04014">
    <property type="entry name" value="MazE_antitoxin"/>
    <property type="match status" value="1"/>
</dbReference>
<dbReference type="HOGENOM" id="CLU_158484_9_3_2"/>
<dbReference type="InterPro" id="IPR037914">
    <property type="entry name" value="SpoVT-AbrB_sf"/>
</dbReference>
<dbReference type="KEGG" id="pab:PAB3187"/>
<dbReference type="PANTHER" id="PTHR34860:SF6">
    <property type="entry name" value="REPRESSOR-LIKE PROTEIN SSO7C3"/>
    <property type="match status" value="1"/>
</dbReference>
<dbReference type="SMART" id="SM00966">
    <property type="entry name" value="SpoVT_AbrB"/>
    <property type="match status" value="1"/>
</dbReference>
<dbReference type="PATRIC" id="fig|272844.11.peg.810"/>
<gene>
    <name evidence="2" type="ordered locus">PAB3187</name>
</gene>
<organism evidence="2 4">
    <name type="scientific">Pyrococcus abyssi (strain GE5 / Orsay)</name>
    <dbReference type="NCBI Taxonomy" id="272844"/>
    <lineage>
        <taxon>Archaea</taxon>
        <taxon>Methanobacteriati</taxon>
        <taxon>Methanobacteriota</taxon>
        <taxon>Thermococci</taxon>
        <taxon>Thermococcales</taxon>
        <taxon>Thermococcaceae</taxon>
        <taxon>Pyrococcus</taxon>
    </lineage>
</organism>
<feature type="domain" description="SpoVT-AbrB" evidence="1">
    <location>
        <begin position="1"/>
        <end position="46"/>
    </location>
</feature>
<dbReference type="Proteomes" id="UP000009139">
    <property type="component" value="Chromosome"/>
</dbReference>
<proteinExistence type="predicted"/>
<dbReference type="EMBL" id="HE613800">
    <property type="protein sequence ID" value="CCE70166.1"/>
    <property type="molecule type" value="Genomic_DNA"/>
</dbReference>